<keyword evidence="2" id="KW-1185">Reference proteome</keyword>
<dbReference type="AlphaFoldDB" id="H8I8P0"/>
<reference evidence="1 2" key="1">
    <citation type="journal article" date="2012" name="J. Bacteriol.">
        <title>Complete genome sequence of a thermophilic methanogen, Methanocella conradii HZ254, isolated from Chinese rice field soil.</title>
        <authorList>
            <person name="Lu Z."/>
            <person name="Lu Y."/>
        </authorList>
    </citation>
    <scope>NUCLEOTIDE SEQUENCE [LARGE SCALE GENOMIC DNA]</scope>
    <source>
        <strain evidence="2">DSM 24694 / JCM 17849 / CGMCC 1.5162 / HZ254</strain>
    </source>
</reference>
<dbReference type="EMBL" id="CP003243">
    <property type="protein sequence ID" value="AFC99944.1"/>
    <property type="molecule type" value="Genomic_DNA"/>
</dbReference>
<sequence>MFLKLIEITPTSVLTFRKVPMSHKKIDTYNFIPPTTLSGYLYRLLKLAQKEELPVPRRFKTTTPNIDEYYILETKYSGVLSLGAYSSNSKSFTSFRMGYQHVGKGHSIADGLDIFDPTENEVISLIQQKINNGCLESIGIETFINEYKKSNLNKYYKRGVYKAVLLGHDVPKWSTFKKEERRQPLDWSYNVTEKYYGLLISKNAPTLDKFDILINYGFKIGKEGFAFISKIFKTAELKLQKGVFISSTLVPASLESLKILKGNGLESIYYFRRDSQSFVKNVFFLNGTEAEGEYLTSTVEDININIPAKFVDILGWI</sequence>
<accession>H8I8P0</accession>
<evidence type="ECO:0000313" key="1">
    <source>
        <dbReference type="EMBL" id="AFC99944.1"/>
    </source>
</evidence>
<name>H8I8P0_METCZ</name>
<dbReference type="STRING" id="1041930.Mtc_1191"/>
<protein>
    <submittedName>
        <fullName evidence="1">Uncharacterized protein</fullName>
    </submittedName>
</protein>
<evidence type="ECO:0000313" key="2">
    <source>
        <dbReference type="Proteomes" id="UP000005233"/>
    </source>
</evidence>
<dbReference type="HOGENOM" id="CLU_876054_0_0_2"/>
<gene>
    <name evidence="1" type="ordered locus">Mtc_1191</name>
</gene>
<dbReference type="GeneID" id="41009245"/>
<organism evidence="1 2">
    <name type="scientific">Methanocella conradii (strain DSM 24694 / JCM 17849 / CGMCC 1.5162 / HZ254)</name>
    <dbReference type="NCBI Taxonomy" id="1041930"/>
    <lineage>
        <taxon>Archaea</taxon>
        <taxon>Methanobacteriati</taxon>
        <taxon>Methanobacteriota</taxon>
        <taxon>Stenosarchaea group</taxon>
        <taxon>Methanomicrobia</taxon>
        <taxon>Methanocellales</taxon>
        <taxon>Methanocellaceae</taxon>
        <taxon>Methanocella</taxon>
    </lineage>
</organism>
<proteinExistence type="predicted"/>
<dbReference type="KEGG" id="mez:Mtc_1191"/>
<dbReference type="RefSeq" id="WP_014405782.1">
    <property type="nucleotide sequence ID" value="NC_017034.1"/>
</dbReference>
<dbReference type="Proteomes" id="UP000005233">
    <property type="component" value="Chromosome"/>
</dbReference>